<organism evidence="7 8">
    <name type="scientific">Ophiocordyceps camponoti-rufipedis</name>
    <dbReference type="NCBI Taxonomy" id="2004952"/>
    <lineage>
        <taxon>Eukaryota</taxon>
        <taxon>Fungi</taxon>
        <taxon>Dikarya</taxon>
        <taxon>Ascomycota</taxon>
        <taxon>Pezizomycotina</taxon>
        <taxon>Sordariomycetes</taxon>
        <taxon>Hypocreomycetidae</taxon>
        <taxon>Hypocreales</taxon>
        <taxon>Ophiocordycipitaceae</taxon>
        <taxon>Ophiocordyceps</taxon>
    </lineage>
</organism>
<evidence type="ECO:0000259" key="6">
    <source>
        <dbReference type="PROSITE" id="PS51387"/>
    </source>
</evidence>
<dbReference type="STRING" id="2004952.A0A2C5ZFI2"/>
<dbReference type="Gene3D" id="3.30.43.10">
    <property type="entry name" value="Uridine Diphospho-n-acetylenolpyruvylglucosamine Reductase, domain 2"/>
    <property type="match status" value="1"/>
</dbReference>
<keyword evidence="5" id="KW-0732">Signal</keyword>
<feature type="chain" id="PRO_5012315930" description="FAD-binding PCMH-type domain-containing protein" evidence="5">
    <location>
        <begin position="23"/>
        <end position="531"/>
    </location>
</feature>
<dbReference type="InterPro" id="IPR050416">
    <property type="entry name" value="FAD-linked_Oxidoreductase"/>
</dbReference>
<reference evidence="7 8" key="1">
    <citation type="submission" date="2017-06" db="EMBL/GenBank/DDBJ databases">
        <title>Ant-infecting Ophiocordyceps genomes reveal a high diversity of potential behavioral manipulation genes and a possible major role for enterotoxins.</title>
        <authorList>
            <person name="De Bekker C."/>
            <person name="Evans H.C."/>
            <person name="Brachmann A."/>
            <person name="Hughes D.P."/>
        </authorList>
    </citation>
    <scope>NUCLEOTIDE SEQUENCE [LARGE SCALE GENOMIC DNA]</scope>
    <source>
        <strain evidence="7 8">Map16</strain>
    </source>
</reference>
<keyword evidence="4" id="KW-0560">Oxidoreductase</keyword>
<proteinExistence type="inferred from homology"/>
<dbReference type="InterPro" id="IPR006094">
    <property type="entry name" value="Oxid_FAD_bind_N"/>
</dbReference>
<sequence length="531" mass="57579">MELLGLLRNPLLGVLLIPMALAADNFCLKNCLQSANVPSFFQGQAQFANLSSPYNVRLLFTPAAVVTAETAEDVSGAVKCASSCGGFKVDNAASPCSSSMRNSRLQVQARSGGNSYASHSIGGQNGSIVIDLSSMNQVKVNQDTTAEVGAGVRLGNLDKALFDQGKRAISHGTCANVGFGGQSLHGGYGFESRLWGLALDHIQSLEVVLANGTVAEASPTKNEDLFWAVRGAGESFGVVTKFNIRTEAAPDSLVYWTFDLSDILKDISTAVGALEHIQDFALNKSIQDRRLSWGWLLDDQTFLLRGKFHGPMDEFNQRIAPEMLRGLPDLAGDDRDVREVGWLSSQALYAHGSDDISKLAQPSRPGEYSKHENFYAKSLTSPDPLSKEAITAYVRYAVNEGAKVKSPSSWYSIANLYGGPDSHIGVYNSSWSAYGNRDSLWVFQNHATVDLGEPFDTSLPEFLSGLNDAVTRSMPNTRFGAYANYIDPGLSAEDAHRLYYGELYPRLLDIKKRVDPDQTFSNPLAVGVGDF</sequence>
<dbReference type="Pfam" id="PF08031">
    <property type="entry name" value="BBE"/>
    <property type="match status" value="1"/>
</dbReference>
<dbReference type="GO" id="GO:0071949">
    <property type="term" value="F:FAD binding"/>
    <property type="evidence" value="ECO:0007669"/>
    <property type="project" value="InterPro"/>
</dbReference>
<dbReference type="OrthoDB" id="415825at2759"/>
<evidence type="ECO:0000256" key="3">
    <source>
        <dbReference type="ARBA" id="ARBA00022827"/>
    </source>
</evidence>
<dbReference type="SUPFAM" id="SSF56176">
    <property type="entry name" value="FAD-binding/transporter-associated domain-like"/>
    <property type="match status" value="1"/>
</dbReference>
<name>A0A2C5ZFI2_9HYPO</name>
<evidence type="ECO:0000313" key="8">
    <source>
        <dbReference type="Proteomes" id="UP000226431"/>
    </source>
</evidence>
<keyword evidence="8" id="KW-1185">Reference proteome</keyword>
<dbReference type="Proteomes" id="UP000226431">
    <property type="component" value="Unassembled WGS sequence"/>
</dbReference>
<keyword evidence="2" id="KW-0285">Flavoprotein</keyword>
<accession>A0A2C5ZFI2</accession>
<comment type="caution">
    <text evidence="7">The sequence shown here is derived from an EMBL/GenBank/DDBJ whole genome shotgun (WGS) entry which is preliminary data.</text>
</comment>
<dbReference type="EMBL" id="NJES01000075">
    <property type="protein sequence ID" value="PHH78560.1"/>
    <property type="molecule type" value="Genomic_DNA"/>
</dbReference>
<protein>
    <recommendedName>
        <fullName evidence="6">FAD-binding PCMH-type domain-containing protein</fullName>
    </recommendedName>
</protein>
<feature type="signal peptide" evidence="5">
    <location>
        <begin position="1"/>
        <end position="22"/>
    </location>
</feature>
<evidence type="ECO:0000256" key="1">
    <source>
        <dbReference type="ARBA" id="ARBA00005466"/>
    </source>
</evidence>
<dbReference type="AlphaFoldDB" id="A0A2C5ZFI2"/>
<dbReference type="Pfam" id="PF01565">
    <property type="entry name" value="FAD_binding_4"/>
    <property type="match status" value="1"/>
</dbReference>
<evidence type="ECO:0000256" key="4">
    <source>
        <dbReference type="ARBA" id="ARBA00023002"/>
    </source>
</evidence>
<evidence type="ECO:0000313" key="7">
    <source>
        <dbReference type="EMBL" id="PHH78560.1"/>
    </source>
</evidence>
<feature type="domain" description="FAD-binding PCMH-type" evidence="6">
    <location>
        <begin position="58"/>
        <end position="249"/>
    </location>
</feature>
<dbReference type="PROSITE" id="PS51387">
    <property type="entry name" value="FAD_PCMH"/>
    <property type="match status" value="1"/>
</dbReference>
<comment type="similarity">
    <text evidence="1">Belongs to the oxygen-dependent FAD-linked oxidoreductase family.</text>
</comment>
<gene>
    <name evidence="7" type="ORF">CDD80_6671</name>
</gene>
<dbReference type="PANTHER" id="PTHR42973:SF15">
    <property type="entry name" value="FAD-BINDING PCMH-TYPE DOMAIN-CONTAINING PROTEIN"/>
    <property type="match status" value="1"/>
</dbReference>
<evidence type="ECO:0000256" key="5">
    <source>
        <dbReference type="SAM" id="SignalP"/>
    </source>
</evidence>
<evidence type="ECO:0000256" key="2">
    <source>
        <dbReference type="ARBA" id="ARBA00022630"/>
    </source>
</evidence>
<dbReference type="Gene3D" id="3.40.462.20">
    <property type="match status" value="1"/>
</dbReference>
<dbReference type="InterPro" id="IPR012951">
    <property type="entry name" value="BBE"/>
</dbReference>
<dbReference type="InterPro" id="IPR016169">
    <property type="entry name" value="FAD-bd_PCMH_sub2"/>
</dbReference>
<keyword evidence="3" id="KW-0274">FAD</keyword>
<dbReference type="PANTHER" id="PTHR42973">
    <property type="entry name" value="BINDING OXIDOREDUCTASE, PUTATIVE (AFU_ORTHOLOGUE AFUA_1G17690)-RELATED"/>
    <property type="match status" value="1"/>
</dbReference>
<dbReference type="InterPro" id="IPR036318">
    <property type="entry name" value="FAD-bd_PCMH-like_sf"/>
</dbReference>
<dbReference type="Gene3D" id="3.30.465.10">
    <property type="match status" value="1"/>
</dbReference>
<dbReference type="InterPro" id="IPR016167">
    <property type="entry name" value="FAD-bd_PCMH_sub1"/>
</dbReference>
<dbReference type="GO" id="GO:0016491">
    <property type="term" value="F:oxidoreductase activity"/>
    <property type="evidence" value="ECO:0007669"/>
    <property type="project" value="UniProtKB-KW"/>
</dbReference>
<dbReference type="InterPro" id="IPR016166">
    <property type="entry name" value="FAD-bd_PCMH"/>
</dbReference>